<dbReference type="EMBL" id="JASBWS010000032">
    <property type="protein sequence ID" value="KAJ9108322.1"/>
    <property type="molecule type" value="Genomic_DNA"/>
</dbReference>
<keyword evidence="2" id="KW-1185">Reference proteome</keyword>
<dbReference type="Proteomes" id="UP001230649">
    <property type="component" value="Unassembled WGS sequence"/>
</dbReference>
<name>A0ACC2W9K8_9TREE</name>
<organism evidence="1 2">
    <name type="scientific">Naganishia adeliensis</name>
    <dbReference type="NCBI Taxonomy" id="92952"/>
    <lineage>
        <taxon>Eukaryota</taxon>
        <taxon>Fungi</taxon>
        <taxon>Dikarya</taxon>
        <taxon>Basidiomycota</taxon>
        <taxon>Agaricomycotina</taxon>
        <taxon>Tremellomycetes</taxon>
        <taxon>Filobasidiales</taxon>
        <taxon>Filobasidiaceae</taxon>
        <taxon>Naganishia</taxon>
    </lineage>
</organism>
<evidence type="ECO:0000313" key="1">
    <source>
        <dbReference type="EMBL" id="KAJ9108322.1"/>
    </source>
</evidence>
<proteinExistence type="predicted"/>
<evidence type="ECO:0000313" key="2">
    <source>
        <dbReference type="Proteomes" id="UP001230649"/>
    </source>
</evidence>
<accession>A0ACC2W9K8</accession>
<reference evidence="1" key="1">
    <citation type="submission" date="2023-04" db="EMBL/GenBank/DDBJ databases">
        <title>Draft Genome sequencing of Naganishia species isolated from polar environments using Oxford Nanopore Technology.</title>
        <authorList>
            <person name="Leo P."/>
            <person name="Venkateswaran K."/>
        </authorList>
    </citation>
    <scope>NUCLEOTIDE SEQUENCE</scope>
    <source>
        <strain evidence="1">MNA-CCFEE 5262</strain>
    </source>
</reference>
<gene>
    <name evidence="1" type="ORF">QFC20_003483</name>
</gene>
<protein>
    <submittedName>
        <fullName evidence="1">Uncharacterized protein</fullName>
    </submittedName>
</protein>
<comment type="caution">
    <text evidence="1">The sequence shown here is derived from an EMBL/GenBank/DDBJ whole genome shotgun (WGS) entry which is preliminary data.</text>
</comment>
<sequence>MYVQPSPKIQPLNPEGHSATNEQEIYMSLRPPASPNPEDNPRFSAILSKARELAYPKANLEAAIQKALNPHEGAAMQNITYEAIGAGGQVAFIICRFSPVAFQFERKGRIQVTATPDSGSDADADAFFEQLFEVAAESGAEDVKIAENEDDKAEVVYEVITSPTELSGIASTLQSGPLAKSLRIVAVEQAYLPTTPMYLPGSTNKPVESEEIGEDAAEKAANVLGALDEVADVSRVWTNVIGLDS</sequence>